<accession>A0AAW0A8E9</accession>
<evidence type="ECO:0000313" key="1">
    <source>
        <dbReference type="EMBL" id="KAK7005396.1"/>
    </source>
</evidence>
<name>A0AAW0A8E9_9AGAR</name>
<gene>
    <name evidence="2" type="ORF">R3P38DRAFT_3183004</name>
    <name evidence="1" type="ORF">R3P38DRAFT_3215005</name>
</gene>
<dbReference type="Proteomes" id="UP001362999">
    <property type="component" value="Unassembled WGS sequence"/>
</dbReference>
<evidence type="ECO:0000313" key="3">
    <source>
        <dbReference type="Proteomes" id="UP001362999"/>
    </source>
</evidence>
<proteinExistence type="predicted"/>
<keyword evidence="3" id="KW-1185">Reference proteome</keyword>
<dbReference type="AlphaFoldDB" id="A0AAW0A8E9"/>
<reference evidence="1 3" key="1">
    <citation type="journal article" date="2024" name="J Genomics">
        <title>Draft genome sequencing and assembly of Favolaschia claudopus CIRM-BRFM 2984 isolated from oak limbs.</title>
        <authorList>
            <person name="Navarro D."/>
            <person name="Drula E."/>
            <person name="Chaduli D."/>
            <person name="Cazenave R."/>
            <person name="Ahrendt S."/>
            <person name="Wang J."/>
            <person name="Lipzen A."/>
            <person name="Daum C."/>
            <person name="Barry K."/>
            <person name="Grigoriev I.V."/>
            <person name="Favel A."/>
            <person name="Rosso M.N."/>
            <person name="Martin F."/>
        </authorList>
    </citation>
    <scope>NUCLEOTIDE SEQUENCE [LARGE SCALE GENOMIC DNA]</scope>
    <source>
        <strain evidence="1 3">CIRM-BRFM 2984</strain>
    </source>
</reference>
<comment type="caution">
    <text evidence="1">The sequence shown here is derived from an EMBL/GenBank/DDBJ whole genome shotgun (WGS) entry which is preliminary data.</text>
</comment>
<dbReference type="EMBL" id="JAWWNJ010000018">
    <property type="protein sequence ID" value="KAK7036982.1"/>
    <property type="molecule type" value="Genomic_DNA"/>
</dbReference>
<protein>
    <submittedName>
        <fullName evidence="1">Uncharacterized protein</fullName>
    </submittedName>
</protein>
<dbReference type="EMBL" id="JAWWNJ010000078">
    <property type="protein sequence ID" value="KAK7005396.1"/>
    <property type="molecule type" value="Genomic_DNA"/>
</dbReference>
<sequence>MSRTLHNPRTSSSLPFPLSPCSNTVPFPLLHGAVPLEGSENLPPPRVRAQRVETQRRSQPPTPLEAFHTALQHVRMMSLRAQLSTAPSHEKHAVIDPYQDKPNIAVLLLHRHARGRQLGAGKASSPQRVTYPSPLRTSLSFEGELDGSPNIATGLKRG</sequence>
<evidence type="ECO:0000313" key="2">
    <source>
        <dbReference type="EMBL" id="KAK7036982.1"/>
    </source>
</evidence>
<organism evidence="1 3">
    <name type="scientific">Favolaschia claudopus</name>
    <dbReference type="NCBI Taxonomy" id="2862362"/>
    <lineage>
        <taxon>Eukaryota</taxon>
        <taxon>Fungi</taxon>
        <taxon>Dikarya</taxon>
        <taxon>Basidiomycota</taxon>
        <taxon>Agaricomycotina</taxon>
        <taxon>Agaricomycetes</taxon>
        <taxon>Agaricomycetidae</taxon>
        <taxon>Agaricales</taxon>
        <taxon>Marasmiineae</taxon>
        <taxon>Mycenaceae</taxon>
        <taxon>Favolaschia</taxon>
    </lineage>
</organism>